<organism evidence="1 2">
    <name type="scientific">Mycobacterium kansasii 662</name>
    <dbReference type="NCBI Taxonomy" id="1299326"/>
    <lineage>
        <taxon>Bacteria</taxon>
        <taxon>Bacillati</taxon>
        <taxon>Actinomycetota</taxon>
        <taxon>Actinomycetes</taxon>
        <taxon>Mycobacteriales</taxon>
        <taxon>Mycobacteriaceae</taxon>
        <taxon>Mycobacterium</taxon>
    </lineage>
</organism>
<dbReference type="EMBL" id="JAOA01000012">
    <property type="protein sequence ID" value="EUA10329.1"/>
    <property type="molecule type" value="Genomic_DNA"/>
</dbReference>
<protein>
    <submittedName>
        <fullName evidence="1">Uncharacterized protein</fullName>
    </submittedName>
</protein>
<accession>X7YTA9</accession>
<dbReference type="Proteomes" id="UP000020561">
    <property type="component" value="Unassembled WGS sequence"/>
</dbReference>
<proteinExistence type="predicted"/>
<dbReference type="AlphaFoldDB" id="X7YTA9"/>
<name>X7YTA9_MYCKA</name>
<reference evidence="1 2" key="1">
    <citation type="submission" date="2013-12" db="EMBL/GenBank/DDBJ databases">
        <authorList>
            <person name="Brown-Elliot B."/>
            <person name="Wallace R."/>
            <person name="Lenaerts A."/>
            <person name="Ordway D."/>
            <person name="DeGroote M.A."/>
            <person name="Parker T."/>
            <person name="Sizemore C."/>
            <person name="Tallon L.J."/>
            <person name="Sadzewicz L.K."/>
            <person name="Sengamalay N."/>
            <person name="Fraser C.M."/>
            <person name="Hine E."/>
            <person name="Shefchek K.A."/>
            <person name="Das S.P."/>
            <person name="Tettelin H."/>
        </authorList>
    </citation>
    <scope>NUCLEOTIDE SEQUENCE [LARGE SCALE GENOMIC DNA]</scope>
    <source>
        <strain evidence="1 2">662</strain>
    </source>
</reference>
<gene>
    <name evidence="1" type="ORF">I545_5667</name>
</gene>
<evidence type="ECO:0000313" key="1">
    <source>
        <dbReference type="EMBL" id="EUA10329.1"/>
    </source>
</evidence>
<sequence length="43" mass="4473">MRHSSASLAYAATTRLAWLAVLSATGSTSPISPWSVLVGITQL</sequence>
<comment type="caution">
    <text evidence="1">The sequence shown here is derived from an EMBL/GenBank/DDBJ whole genome shotgun (WGS) entry which is preliminary data.</text>
</comment>
<evidence type="ECO:0000313" key="2">
    <source>
        <dbReference type="Proteomes" id="UP000020561"/>
    </source>
</evidence>